<dbReference type="Pfam" id="PF02706">
    <property type="entry name" value="Wzz"/>
    <property type="match status" value="1"/>
</dbReference>
<keyword evidence="2" id="KW-1003">Cell membrane</keyword>
<dbReference type="Proteomes" id="UP000630923">
    <property type="component" value="Unassembled WGS sequence"/>
</dbReference>
<reference evidence="9" key="2">
    <citation type="submission" date="2020-09" db="EMBL/GenBank/DDBJ databases">
        <authorList>
            <person name="Sun Q."/>
            <person name="Kim S."/>
        </authorList>
    </citation>
    <scope>NUCLEOTIDE SEQUENCE</scope>
    <source>
        <strain evidence="9">KCTC 42590</strain>
    </source>
</reference>
<reference evidence="9" key="1">
    <citation type="journal article" date="2014" name="Int. J. Syst. Evol. Microbiol.">
        <title>Complete genome sequence of Corynebacterium casei LMG S-19264T (=DSM 44701T), isolated from a smear-ripened cheese.</title>
        <authorList>
            <consortium name="US DOE Joint Genome Institute (JGI-PGF)"/>
            <person name="Walter F."/>
            <person name="Albersmeier A."/>
            <person name="Kalinowski J."/>
            <person name="Ruckert C."/>
        </authorList>
    </citation>
    <scope>NUCLEOTIDE SEQUENCE</scope>
    <source>
        <strain evidence="9">KCTC 42590</strain>
    </source>
</reference>
<dbReference type="InterPro" id="IPR050445">
    <property type="entry name" value="Bact_polysacc_biosynth/exp"/>
</dbReference>
<evidence type="ECO:0000256" key="1">
    <source>
        <dbReference type="ARBA" id="ARBA00004651"/>
    </source>
</evidence>
<accession>A0A919ATN1</accession>
<keyword evidence="6" id="KW-0175">Coiled coil</keyword>
<organism evidence="9 10">
    <name type="scientific">Kordiimonas sediminis</name>
    <dbReference type="NCBI Taxonomy" id="1735581"/>
    <lineage>
        <taxon>Bacteria</taxon>
        <taxon>Pseudomonadati</taxon>
        <taxon>Pseudomonadota</taxon>
        <taxon>Alphaproteobacteria</taxon>
        <taxon>Kordiimonadales</taxon>
        <taxon>Kordiimonadaceae</taxon>
        <taxon>Kordiimonas</taxon>
    </lineage>
</organism>
<comment type="subcellular location">
    <subcellularLocation>
        <location evidence="1">Cell membrane</location>
        <topology evidence="1">Multi-pass membrane protein</topology>
    </subcellularLocation>
</comment>
<evidence type="ECO:0000256" key="7">
    <source>
        <dbReference type="SAM" id="Phobius"/>
    </source>
</evidence>
<dbReference type="PANTHER" id="PTHR32309">
    <property type="entry name" value="TYROSINE-PROTEIN KINASE"/>
    <property type="match status" value="1"/>
</dbReference>
<keyword evidence="3 7" id="KW-0812">Transmembrane</keyword>
<keyword evidence="4 7" id="KW-1133">Transmembrane helix</keyword>
<dbReference type="RefSeq" id="WP_191252610.1">
    <property type="nucleotide sequence ID" value="NZ_BNCI01000002.1"/>
</dbReference>
<dbReference type="PANTHER" id="PTHR32309:SF31">
    <property type="entry name" value="CAPSULAR EXOPOLYSACCHARIDE FAMILY"/>
    <property type="match status" value="1"/>
</dbReference>
<proteinExistence type="predicted"/>
<name>A0A919ATN1_9PROT</name>
<keyword evidence="10" id="KW-1185">Reference proteome</keyword>
<dbReference type="EMBL" id="BNCI01000002">
    <property type="protein sequence ID" value="GHF25534.1"/>
    <property type="molecule type" value="Genomic_DNA"/>
</dbReference>
<evidence type="ECO:0000256" key="6">
    <source>
        <dbReference type="SAM" id="Coils"/>
    </source>
</evidence>
<feature type="transmembrane region" description="Helical" evidence="7">
    <location>
        <begin position="403"/>
        <end position="423"/>
    </location>
</feature>
<gene>
    <name evidence="9" type="ORF">GCM10017044_20430</name>
</gene>
<evidence type="ECO:0000256" key="2">
    <source>
        <dbReference type="ARBA" id="ARBA00022475"/>
    </source>
</evidence>
<evidence type="ECO:0000256" key="3">
    <source>
        <dbReference type="ARBA" id="ARBA00022692"/>
    </source>
</evidence>
<keyword evidence="5 7" id="KW-0472">Membrane</keyword>
<dbReference type="AlphaFoldDB" id="A0A919ATN1"/>
<evidence type="ECO:0000259" key="8">
    <source>
        <dbReference type="Pfam" id="PF02706"/>
    </source>
</evidence>
<evidence type="ECO:0000313" key="9">
    <source>
        <dbReference type="EMBL" id="GHF25534.1"/>
    </source>
</evidence>
<dbReference type="InterPro" id="IPR003856">
    <property type="entry name" value="LPS_length_determ_N"/>
</dbReference>
<comment type="caution">
    <text evidence="9">The sequence shown here is derived from an EMBL/GenBank/DDBJ whole genome shotgun (WGS) entry which is preliminary data.</text>
</comment>
<feature type="transmembrane region" description="Helical" evidence="7">
    <location>
        <begin position="12"/>
        <end position="35"/>
    </location>
</feature>
<evidence type="ECO:0000313" key="10">
    <source>
        <dbReference type="Proteomes" id="UP000630923"/>
    </source>
</evidence>
<feature type="domain" description="Polysaccharide chain length determinant N-terminal" evidence="8">
    <location>
        <begin position="3"/>
        <end position="86"/>
    </location>
</feature>
<evidence type="ECO:0000256" key="5">
    <source>
        <dbReference type="ARBA" id="ARBA00023136"/>
    </source>
</evidence>
<evidence type="ECO:0000256" key="4">
    <source>
        <dbReference type="ARBA" id="ARBA00022989"/>
    </source>
</evidence>
<protein>
    <recommendedName>
        <fullName evidence="8">Polysaccharide chain length determinant N-terminal domain-containing protein</fullName>
    </recommendedName>
</protein>
<feature type="coiled-coil region" evidence="6">
    <location>
        <begin position="318"/>
        <end position="369"/>
    </location>
</feature>
<sequence length="484" mass="53271">MSINQVFQILLARIWVTIITVLIGVSVCALVVSILPEKYTATSSVILEVGDQDPVTGMAQNTARTYIQTQVNLVKSARVANKVVDRLELTRSPYFLSEYNSLNDPGIDLKGWIGKQLQENLGVWVVGGSEIIEISYTATSPTLAATVSNAFSEAYLLVDLELRVDPAKRNAQWFAAQLNKLRQNLTEAQNSLNDYQKQVGIVSMTTESQSESQSIINIESRAAAARAEASEARSMVQQFAAFLDSGGSSDSLPSFMTNPEISSLQQELGKVDAAIATLSGRVGENHPQYKAVVARRDQVTKQLAEEIEKFGLSLKARVQIAEAKSASLEDELDIEKDRMLQEKAQLDRLEAMEREVEIRKAEYDNAFRRAGTLRLEGDRAQTGVSIIEEATPPTEASFPQKRLSIAIAFAACLVLGVSISFLLEMIDRRVRSEADLILYADLKVLASIAKGPKKRNFFSFRRTAKSKNTTASTNEHQLSKSAAE</sequence>
<dbReference type="GO" id="GO:0005886">
    <property type="term" value="C:plasma membrane"/>
    <property type="evidence" value="ECO:0007669"/>
    <property type="project" value="UniProtKB-SubCell"/>
</dbReference>